<dbReference type="EMBL" id="BAOS01000011">
    <property type="protein sequence ID" value="GAX60428.1"/>
    <property type="molecule type" value="Genomic_DNA"/>
</dbReference>
<evidence type="ECO:0000313" key="3">
    <source>
        <dbReference type="Proteomes" id="UP000218542"/>
    </source>
</evidence>
<proteinExistence type="predicted"/>
<evidence type="ECO:0000259" key="1">
    <source>
        <dbReference type="Pfam" id="PF01593"/>
    </source>
</evidence>
<dbReference type="GO" id="GO:0008767">
    <property type="term" value="F:UDP-galactopyranose mutase activity"/>
    <property type="evidence" value="ECO:0007669"/>
    <property type="project" value="TreeGrafter"/>
</dbReference>
<keyword evidence="3" id="KW-1185">Reference proteome</keyword>
<dbReference type="Pfam" id="PF13450">
    <property type="entry name" value="NAD_binding_8"/>
    <property type="match status" value="1"/>
</dbReference>
<dbReference type="PANTHER" id="PTHR21197:SF0">
    <property type="entry name" value="UDP-GALACTOPYRANOSE MUTASE"/>
    <property type="match status" value="1"/>
</dbReference>
<protein>
    <submittedName>
        <fullName evidence="2">Protoporphyrinogen oxidase</fullName>
    </submittedName>
</protein>
<reference evidence="2 3" key="1">
    <citation type="journal article" date="2017" name="Environ. Microbiol. Rep.">
        <title>Genetic diversity of marine anaerobic ammonium-oxidizing bacteria as revealed by genomic and proteomic analyses of 'Candidatus Scalindua japonica'.</title>
        <authorList>
            <person name="Oshiki M."/>
            <person name="Mizuto K."/>
            <person name="Kimura Z."/>
            <person name="Kindaichi T."/>
            <person name="Satoh H."/>
            <person name="Okabe S."/>
        </authorList>
    </citation>
    <scope>NUCLEOTIDE SEQUENCE [LARGE SCALE GENOMIC DNA]</scope>
    <source>
        <strain evidence="3">husup-a2</strain>
    </source>
</reference>
<name>A0A286TX20_9BACT</name>
<dbReference type="RefSeq" id="WP_162532195.1">
    <property type="nucleotide sequence ID" value="NZ_BAOS01000011.1"/>
</dbReference>
<dbReference type="Gene3D" id="3.50.50.60">
    <property type="entry name" value="FAD/NAD(P)-binding domain"/>
    <property type="match status" value="1"/>
</dbReference>
<dbReference type="GO" id="GO:0050660">
    <property type="term" value="F:flavin adenine dinucleotide binding"/>
    <property type="evidence" value="ECO:0007669"/>
    <property type="project" value="TreeGrafter"/>
</dbReference>
<evidence type="ECO:0000313" key="2">
    <source>
        <dbReference type="EMBL" id="GAX60428.1"/>
    </source>
</evidence>
<feature type="domain" description="Amine oxidase" evidence="1">
    <location>
        <begin position="191"/>
        <end position="396"/>
    </location>
</feature>
<dbReference type="InterPro" id="IPR002937">
    <property type="entry name" value="Amino_oxidase"/>
</dbReference>
<dbReference type="Pfam" id="PF01593">
    <property type="entry name" value="Amino_oxidase"/>
    <property type="match status" value="1"/>
</dbReference>
<dbReference type="AlphaFoldDB" id="A0A286TX20"/>
<dbReference type="SUPFAM" id="SSF51971">
    <property type="entry name" value="Nucleotide-binding domain"/>
    <property type="match status" value="1"/>
</dbReference>
<gene>
    <name evidence="2" type="ORF">SCALIN_C11_0039</name>
</gene>
<dbReference type="InterPro" id="IPR036188">
    <property type="entry name" value="FAD/NAD-bd_sf"/>
</dbReference>
<dbReference type="GO" id="GO:0016491">
    <property type="term" value="F:oxidoreductase activity"/>
    <property type="evidence" value="ECO:0007669"/>
    <property type="project" value="InterPro"/>
</dbReference>
<dbReference type="PANTHER" id="PTHR21197">
    <property type="entry name" value="UDP-GALACTOPYRANOSE MUTASE"/>
    <property type="match status" value="1"/>
</dbReference>
<comment type="caution">
    <text evidence="2">The sequence shown here is derived from an EMBL/GenBank/DDBJ whole genome shotgun (WGS) entry which is preliminary data.</text>
</comment>
<dbReference type="GO" id="GO:0005829">
    <property type="term" value="C:cytosol"/>
    <property type="evidence" value="ECO:0007669"/>
    <property type="project" value="TreeGrafter"/>
</dbReference>
<sequence length="476" mass="54553">MKKYLIIGAGLSGLRIGQLLALDGNKVDIFEMEDEVGGLMKTREKEGFLFDIGPHIFFKDYAEEYKKLISNDLHNIRVLYGVGFSNKDIISPIRPVNLLKNLGIRKSLPLVADVMLHKMSKSNENAETLNNAEDWVISNFGKKVYECFFKDYIPKVMGLQASKVTEDWGTERHKFYKEHNLSQKSSKFLLNFIFNKENKGGYLDVYYPENGAQQVPVAICEEIKKLGGKIHLKTKVDRIEIADSKVTGIVIQKEGGIEEKINTGNDTVVINTMPITNLFSSIMTPDANSDAIKGISSNLKYRNLWLFNFILKRDKLKNKAQIYFPEKKYIFKRVYEPNNLLNDPVRNGKTAICVEVCYNEGDEVESMGEEALYSRVMEGLKDFYSISDEDVLDMWSMRVPYSYSIYNLGYKEVLLKMVEYLFEIDSLISFGRQGSFKYNHMTNRVMDSCNSLQKFLKSGSAKKNFLTSPDCKSDFF</sequence>
<organism evidence="2 3">
    <name type="scientific">Candidatus Scalindua japonica</name>
    <dbReference type="NCBI Taxonomy" id="1284222"/>
    <lineage>
        <taxon>Bacteria</taxon>
        <taxon>Pseudomonadati</taxon>
        <taxon>Planctomycetota</taxon>
        <taxon>Candidatus Brocadiia</taxon>
        <taxon>Candidatus Brocadiales</taxon>
        <taxon>Candidatus Scalinduaceae</taxon>
        <taxon>Candidatus Scalindua</taxon>
    </lineage>
</organism>
<dbReference type="Proteomes" id="UP000218542">
    <property type="component" value="Unassembled WGS sequence"/>
</dbReference>
<accession>A0A286TX20</accession>